<protein>
    <submittedName>
        <fullName evidence="2">Glycosyltransferase</fullName>
    </submittedName>
</protein>
<dbReference type="AlphaFoldDB" id="A0A7C0Y5X0"/>
<proteinExistence type="predicted"/>
<dbReference type="EMBL" id="DRBS01000238">
    <property type="protein sequence ID" value="HDD44429.1"/>
    <property type="molecule type" value="Genomic_DNA"/>
</dbReference>
<dbReference type="SUPFAM" id="SSF53756">
    <property type="entry name" value="UDP-Glycosyltransferase/glycogen phosphorylase"/>
    <property type="match status" value="1"/>
</dbReference>
<dbReference type="Gene3D" id="3.40.50.2000">
    <property type="entry name" value="Glycogen Phosphorylase B"/>
    <property type="match status" value="2"/>
</dbReference>
<name>A0A7C0Y5X0_DESA2</name>
<reference evidence="2" key="1">
    <citation type="journal article" date="2020" name="mSystems">
        <title>Genome- and Community-Level Interaction Insights into Carbon Utilization and Element Cycling Functions of Hydrothermarchaeota in Hydrothermal Sediment.</title>
        <authorList>
            <person name="Zhou Z."/>
            <person name="Liu Y."/>
            <person name="Xu W."/>
            <person name="Pan J."/>
            <person name="Luo Z.H."/>
            <person name="Li M."/>
        </authorList>
    </citation>
    <scope>NUCLEOTIDE SEQUENCE [LARGE SCALE GENOMIC DNA]</scope>
    <source>
        <strain evidence="2">HyVt-233</strain>
    </source>
</reference>
<accession>A0A7C0Y5X0</accession>
<dbReference type="Proteomes" id="UP000886289">
    <property type="component" value="Unassembled WGS sequence"/>
</dbReference>
<evidence type="ECO:0000259" key="1">
    <source>
        <dbReference type="Pfam" id="PF00534"/>
    </source>
</evidence>
<feature type="domain" description="Glycosyl transferase family 1" evidence="1">
    <location>
        <begin position="198"/>
        <end position="374"/>
    </location>
</feature>
<sequence length="401" mass="46925">MKILYIIRENYPTFRVDIKTLFGKYLPRYGIYTSLISRYIKNTFEEWSAGNLYLYKTSKLHRPFDVFKETLLIIKRLKFYDALQVRDKSLVALIGLVISRLYKKPFFFWMSWPFPEGDLTRSKVENLVFLKRLFLKIRGYITKFIQYKLVFSKADHIFVQSNTMKEWLAKKGIPYSKMTPIPMGVDTSEVRPILSLNKRSLRRNLNLPENAFIMVYLGVISKIRKTDLLLKITKKLIEKKIDVYLLLIGGPPVGQNLYWFDQQINKLGIKEHVIITGWLPQKEAWKYTFAGDLGLSLIPPNEIIFSTSSPTKVMEYAALGIPCVASEIPDQKELVNKLQCGICVPYNETYIVEKISYLIRNRELLNVFSKNGRNNVVKYRDYSIIAEQLAEKYSFFINSYV</sequence>
<dbReference type="PANTHER" id="PTHR12526">
    <property type="entry name" value="GLYCOSYLTRANSFERASE"/>
    <property type="match status" value="1"/>
</dbReference>
<organism evidence="2">
    <name type="scientific">Desulfofervidus auxilii</name>
    <dbReference type="NCBI Taxonomy" id="1621989"/>
    <lineage>
        <taxon>Bacteria</taxon>
        <taxon>Pseudomonadati</taxon>
        <taxon>Thermodesulfobacteriota</taxon>
        <taxon>Candidatus Desulfofervidia</taxon>
        <taxon>Candidatus Desulfofervidales</taxon>
        <taxon>Candidatus Desulfofervidaceae</taxon>
        <taxon>Candidatus Desulfofervidus</taxon>
    </lineage>
</organism>
<gene>
    <name evidence="2" type="ORF">ENG63_06180</name>
</gene>
<dbReference type="InterPro" id="IPR001296">
    <property type="entry name" value="Glyco_trans_1"/>
</dbReference>
<dbReference type="GO" id="GO:0016757">
    <property type="term" value="F:glycosyltransferase activity"/>
    <property type="evidence" value="ECO:0007669"/>
    <property type="project" value="InterPro"/>
</dbReference>
<evidence type="ECO:0000313" key="2">
    <source>
        <dbReference type="EMBL" id="HDD44429.1"/>
    </source>
</evidence>
<dbReference type="Pfam" id="PF00534">
    <property type="entry name" value="Glycos_transf_1"/>
    <property type="match status" value="1"/>
</dbReference>
<comment type="caution">
    <text evidence="2">The sequence shown here is derived from an EMBL/GenBank/DDBJ whole genome shotgun (WGS) entry which is preliminary data.</text>
</comment>